<dbReference type="SUPFAM" id="SSF52317">
    <property type="entry name" value="Class I glutamine amidotransferase-like"/>
    <property type="match status" value="1"/>
</dbReference>
<dbReference type="InterPro" id="IPR017926">
    <property type="entry name" value="GATASE"/>
</dbReference>
<dbReference type="RefSeq" id="WP_072896457.1">
    <property type="nucleotide sequence ID" value="NZ_FQWZ01000003.1"/>
</dbReference>
<dbReference type="EMBL" id="FQWZ01000003">
    <property type="protein sequence ID" value="SHG86017.1"/>
    <property type="molecule type" value="Genomic_DNA"/>
</dbReference>
<dbReference type="STRING" id="490188.SAMN04488068_1701"/>
<keyword evidence="3" id="KW-1185">Reference proteome</keyword>
<protein>
    <submittedName>
        <fullName evidence="2">GMP synthase-Glutamine amidotransferase</fullName>
    </submittedName>
</protein>
<proteinExistence type="predicted"/>
<dbReference type="PANTHER" id="PTHR42695:SF5">
    <property type="entry name" value="GLUTAMINE AMIDOTRANSFERASE YLR126C-RELATED"/>
    <property type="match status" value="1"/>
</dbReference>
<dbReference type="Pfam" id="PF00117">
    <property type="entry name" value="GATase"/>
    <property type="match status" value="1"/>
</dbReference>
<dbReference type="AlphaFoldDB" id="A0A1M5N943"/>
<dbReference type="Proteomes" id="UP000199758">
    <property type="component" value="Unassembled WGS sequence"/>
</dbReference>
<reference evidence="2 3" key="1">
    <citation type="submission" date="2016-11" db="EMBL/GenBank/DDBJ databases">
        <authorList>
            <person name="Jaros S."/>
            <person name="Januszkiewicz K."/>
            <person name="Wedrychowicz H."/>
        </authorList>
    </citation>
    <scope>NUCLEOTIDE SEQUENCE [LARGE SCALE GENOMIC DNA]</scope>
    <source>
        <strain evidence="2 3">CGMCC 1.7049</strain>
    </source>
</reference>
<dbReference type="Gene3D" id="3.40.50.880">
    <property type="match status" value="1"/>
</dbReference>
<keyword evidence="2" id="KW-0315">Glutamine amidotransferase</keyword>
<dbReference type="PROSITE" id="PS51273">
    <property type="entry name" value="GATASE_TYPE_1"/>
    <property type="match status" value="1"/>
</dbReference>
<dbReference type="OrthoDB" id="9813383at2"/>
<gene>
    <name evidence="2" type="ORF">SAMN04488068_1701</name>
</gene>
<dbReference type="InterPro" id="IPR044992">
    <property type="entry name" value="ChyE-like"/>
</dbReference>
<keyword evidence="2" id="KW-0808">Transferase</keyword>
<dbReference type="InterPro" id="IPR029062">
    <property type="entry name" value="Class_I_gatase-like"/>
</dbReference>
<sequence>MRVHWLQHAAEDGLGCIAPWLAQRGHRVTHTAMFRGDPLPPRDDFDALLIMGGSMNVDQEAQYPWLRDEKRFIADVLADAGKRVFGICLGAQLIAEQCGAWVGRNAQPEVGWWDIELTDAGCAFAPMADWPARVPMFHWHGDTFELPPGAQRLAFSQACAQQAFVLDQGRVLAVQFHPEVTSDSVRVWLQHPDSHPSPGPFVQSVERMRDDEAGFARANQLLHSLLDRWLVSA</sequence>
<dbReference type="PANTHER" id="PTHR42695">
    <property type="entry name" value="GLUTAMINE AMIDOTRANSFERASE YLR126C-RELATED"/>
    <property type="match status" value="1"/>
</dbReference>
<dbReference type="GO" id="GO:0005829">
    <property type="term" value="C:cytosol"/>
    <property type="evidence" value="ECO:0007669"/>
    <property type="project" value="TreeGrafter"/>
</dbReference>
<dbReference type="FunFam" id="3.40.50.880:FF:000033">
    <property type="entry name" value="Glutamine amidotransferase class-I"/>
    <property type="match status" value="1"/>
</dbReference>
<name>A0A1M5N943_9GAMM</name>
<feature type="domain" description="Glutamine amidotransferase" evidence="1">
    <location>
        <begin position="42"/>
        <end position="182"/>
    </location>
</feature>
<accession>A0A1M5N943</accession>
<evidence type="ECO:0000259" key="1">
    <source>
        <dbReference type="Pfam" id="PF00117"/>
    </source>
</evidence>
<evidence type="ECO:0000313" key="3">
    <source>
        <dbReference type="Proteomes" id="UP000199758"/>
    </source>
</evidence>
<evidence type="ECO:0000313" key="2">
    <source>
        <dbReference type="EMBL" id="SHG86017.1"/>
    </source>
</evidence>
<dbReference type="GO" id="GO:0016740">
    <property type="term" value="F:transferase activity"/>
    <property type="evidence" value="ECO:0007669"/>
    <property type="project" value="UniProtKB-KW"/>
</dbReference>
<organism evidence="2 3">
    <name type="scientific">Hydrocarboniphaga daqingensis</name>
    <dbReference type="NCBI Taxonomy" id="490188"/>
    <lineage>
        <taxon>Bacteria</taxon>
        <taxon>Pseudomonadati</taxon>
        <taxon>Pseudomonadota</taxon>
        <taxon>Gammaproteobacteria</taxon>
        <taxon>Nevskiales</taxon>
        <taxon>Nevskiaceae</taxon>
        <taxon>Hydrocarboniphaga</taxon>
    </lineage>
</organism>
<dbReference type="CDD" id="cd01741">
    <property type="entry name" value="GATase1_1"/>
    <property type="match status" value="1"/>
</dbReference>